<dbReference type="InterPro" id="IPR022770">
    <property type="entry name" value="IucA/IucC-like_C"/>
</dbReference>
<dbReference type="GO" id="GO:0051537">
    <property type="term" value="F:2 iron, 2 sulfur cluster binding"/>
    <property type="evidence" value="ECO:0007669"/>
    <property type="project" value="InterPro"/>
</dbReference>
<evidence type="ECO:0000259" key="1">
    <source>
        <dbReference type="Pfam" id="PF06276"/>
    </source>
</evidence>
<dbReference type="NCBIfam" id="TIGR03951">
    <property type="entry name" value="Fe_III_red_FhuF"/>
    <property type="match status" value="1"/>
</dbReference>
<protein>
    <submittedName>
        <fullName evidence="3">Ferric iron reductase FhuF</fullName>
    </submittedName>
</protein>
<dbReference type="OrthoDB" id="8993954at2"/>
<dbReference type="InterPro" id="IPR008090">
    <property type="entry name" value="Fe_iron_reduct"/>
</dbReference>
<evidence type="ECO:0000313" key="3">
    <source>
        <dbReference type="EMBL" id="GEO37211.1"/>
    </source>
</evidence>
<feature type="domain" description="Ferric siderophore reductase C-terminal" evidence="2">
    <location>
        <begin position="209"/>
        <end position="229"/>
    </location>
</feature>
<organism evidence="3 4">
    <name type="scientific">Skermanella aerolata</name>
    <dbReference type="NCBI Taxonomy" id="393310"/>
    <lineage>
        <taxon>Bacteria</taxon>
        <taxon>Pseudomonadati</taxon>
        <taxon>Pseudomonadota</taxon>
        <taxon>Alphaproteobacteria</taxon>
        <taxon>Rhodospirillales</taxon>
        <taxon>Azospirillaceae</taxon>
        <taxon>Skermanella</taxon>
    </lineage>
</organism>
<evidence type="ECO:0000313" key="4">
    <source>
        <dbReference type="Proteomes" id="UP000321523"/>
    </source>
</evidence>
<keyword evidence="4" id="KW-1185">Reference proteome</keyword>
<name>A0A512DL62_9PROT</name>
<comment type="caution">
    <text evidence="3">The sequence shown here is derived from an EMBL/GenBank/DDBJ whole genome shotgun (WGS) entry which is preliminary data.</text>
</comment>
<dbReference type="AlphaFoldDB" id="A0A512DL62"/>
<dbReference type="Pfam" id="PF06276">
    <property type="entry name" value="FhuF"/>
    <property type="match status" value="1"/>
</dbReference>
<gene>
    <name evidence="3" type="primary">fhuF</name>
    <name evidence="3" type="ORF">SAE02_13590</name>
</gene>
<feature type="domain" description="Aerobactin siderophore biosynthesis IucA/IucC-like C-terminal" evidence="1">
    <location>
        <begin position="63"/>
        <end position="203"/>
    </location>
</feature>
<evidence type="ECO:0000259" key="2">
    <source>
        <dbReference type="Pfam" id="PF11575"/>
    </source>
</evidence>
<dbReference type="EMBL" id="BJYZ01000006">
    <property type="protein sequence ID" value="GEO37211.1"/>
    <property type="molecule type" value="Genomic_DNA"/>
</dbReference>
<accession>A0A512DL62</accession>
<dbReference type="Proteomes" id="UP000321523">
    <property type="component" value="Unassembled WGS sequence"/>
</dbReference>
<proteinExistence type="predicted"/>
<dbReference type="GO" id="GO:0003824">
    <property type="term" value="F:catalytic activity"/>
    <property type="evidence" value="ECO:0007669"/>
    <property type="project" value="UniProtKB-ARBA"/>
</dbReference>
<reference evidence="3 4" key="1">
    <citation type="submission" date="2019-07" db="EMBL/GenBank/DDBJ databases">
        <title>Whole genome shotgun sequence of Skermanella aerolata NBRC 106429.</title>
        <authorList>
            <person name="Hosoyama A."/>
            <person name="Uohara A."/>
            <person name="Ohji S."/>
            <person name="Ichikawa N."/>
        </authorList>
    </citation>
    <scope>NUCLEOTIDE SEQUENCE [LARGE SCALE GENOMIC DNA]</scope>
    <source>
        <strain evidence="3 4">NBRC 106429</strain>
    </source>
</reference>
<dbReference type="RefSeq" id="WP_052831991.1">
    <property type="nucleotide sequence ID" value="NZ_BJYZ01000006.1"/>
</dbReference>
<dbReference type="InterPro" id="IPR024726">
    <property type="entry name" value="FhuF_C"/>
</dbReference>
<sequence>MTVPRAFPFLDGPSGRFGARLVPRGDAPGAIPCGSLIEAGGLETALAELIRRHPDAERRALLSLWSRHYFYSLIPSVVLSGLDEARVLPLRLSETAVVLNGDGVPAAVALPHEGAVDPGTPVPDRLIPLARDHLEPLIDGLAAQARLSPRVLWGNAAGYLHWVVEQLDTPAGTEADALIHSPSWPGGWKNALDEPMRYTDCPDARQARRKVCCLLYRVPGRKLCSYCPLLERKHKERPN</sequence>
<dbReference type="Pfam" id="PF11575">
    <property type="entry name" value="FhuF_C"/>
    <property type="match status" value="1"/>
</dbReference>